<dbReference type="Proteomes" id="UP000001072">
    <property type="component" value="Unassembled WGS sequence"/>
</dbReference>
<reference evidence="4" key="1">
    <citation type="journal article" date="2011" name="Proc. Natl. Acad. Sci. U.S.A.">
        <title>Obligate biotrophy features unraveled by the genomic analysis of rust fungi.</title>
        <authorList>
            <person name="Duplessis S."/>
            <person name="Cuomo C.A."/>
            <person name="Lin Y.-C."/>
            <person name="Aerts A."/>
            <person name="Tisserant E."/>
            <person name="Veneault-Fourrey C."/>
            <person name="Joly D.L."/>
            <person name="Hacquard S."/>
            <person name="Amselem J."/>
            <person name="Cantarel B.L."/>
            <person name="Chiu R."/>
            <person name="Coutinho P.M."/>
            <person name="Feau N."/>
            <person name="Field M."/>
            <person name="Frey P."/>
            <person name="Gelhaye E."/>
            <person name="Goldberg J."/>
            <person name="Grabherr M.G."/>
            <person name="Kodira C.D."/>
            <person name="Kohler A."/>
            <person name="Kuees U."/>
            <person name="Lindquist E.A."/>
            <person name="Lucas S.M."/>
            <person name="Mago R."/>
            <person name="Mauceli E."/>
            <person name="Morin E."/>
            <person name="Murat C."/>
            <person name="Pangilinan J.L."/>
            <person name="Park R."/>
            <person name="Pearson M."/>
            <person name="Quesneville H."/>
            <person name="Rouhier N."/>
            <person name="Sakthikumar S."/>
            <person name="Salamov A.A."/>
            <person name="Schmutz J."/>
            <person name="Selles B."/>
            <person name="Shapiro H."/>
            <person name="Tanguay P."/>
            <person name="Tuskan G.A."/>
            <person name="Henrissat B."/>
            <person name="Van de Peer Y."/>
            <person name="Rouze P."/>
            <person name="Ellis J.G."/>
            <person name="Dodds P.N."/>
            <person name="Schein J.E."/>
            <person name="Zhong S."/>
            <person name="Hamelin R.C."/>
            <person name="Grigoriev I.V."/>
            <person name="Szabo L.J."/>
            <person name="Martin F."/>
        </authorList>
    </citation>
    <scope>NUCLEOTIDE SEQUENCE [LARGE SCALE GENOMIC DNA]</scope>
    <source>
        <strain evidence="4">98AG31 / pathotype 3-4-7</strain>
    </source>
</reference>
<dbReference type="OrthoDB" id="10569832at2759"/>
<dbReference type="AlphaFoldDB" id="F4R5B4"/>
<feature type="compositionally biased region" description="Basic and acidic residues" evidence="1">
    <location>
        <begin position="22"/>
        <end position="32"/>
    </location>
</feature>
<sequence>MTQMSHIPFTESKTSQPPTERTIIRPSDEMHARKNTIPPPMENGRKKPSTVQTIRLTFSEENEQQSQNKQQEFRDQENEIIERLIQISFAKQKNGYKCCFLNLQPLSSTPALPLPLKLIDMDHQGSLKRTHMTHKSGPKDTNLINTSCGHHHHYEFLSDKPNTKISTVLNSRKVPIAPLASNPHLSLTNQVTRSRTQSPYIIHEVDYYQDNRRNFLIAKALQHQSLNYNQNLNYNLTIRSSCQICFQCFYTLDLLYRHISSVHSRHSKSNYTYFT</sequence>
<dbReference type="HOGENOM" id="CLU_1012215_0_0_1"/>
<evidence type="ECO:0000313" key="3">
    <source>
        <dbReference type="EMBL" id="EGG12291.1"/>
    </source>
</evidence>
<proteinExistence type="predicted"/>
<accession>F4R5B4</accession>
<gene>
    <name evidence="3" type="ORF">MELLADRAFT_101909</name>
</gene>
<dbReference type="EMBL" id="GL883091">
    <property type="protein sequence ID" value="EGG12291.1"/>
    <property type="molecule type" value="Genomic_DNA"/>
</dbReference>
<dbReference type="InParanoid" id="F4R5B4"/>
<dbReference type="VEuPathDB" id="FungiDB:MELLADRAFT_101909"/>
<evidence type="ECO:0000259" key="2">
    <source>
        <dbReference type="PROSITE" id="PS00028"/>
    </source>
</evidence>
<keyword evidence="4" id="KW-1185">Reference proteome</keyword>
<protein>
    <recommendedName>
        <fullName evidence="2">C2H2-type domain-containing protein</fullName>
    </recommendedName>
</protein>
<evidence type="ECO:0000256" key="1">
    <source>
        <dbReference type="SAM" id="MobiDB-lite"/>
    </source>
</evidence>
<dbReference type="RefSeq" id="XP_007404666.1">
    <property type="nucleotide sequence ID" value="XM_007404604.1"/>
</dbReference>
<dbReference type="PROSITE" id="PS00028">
    <property type="entry name" value="ZINC_FINGER_C2H2_1"/>
    <property type="match status" value="1"/>
</dbReference>
<feature type="compositionally biased region" description="Polar residues" evidence="1">
    <location>
        <begin position="1"/>
        <end position="19"/>
    </location>
</feature>
<evidence type="ECO:0000313" key="4">
    <source>
        <dbReference type="Proteomes" id="UP000001072"/>
    </source>
</evidence>
<organism evidence="4">
    <name type="scientific">Melampsora larici-populina (strain 98AG31 / pathotype 3-4-7)</name>
    <name type="common">Poplar leaf rust fungus</name>
    <dbReference type="NCBI Taxonomy" id="747676"/>
    <lineage>
        <taxon>Eukaryota</taxon>
        <taxon>Fungi</taxon>
        <taxon>Dikarya</taxon>
        <taxon>Basidiomycota</taxon>
        <taxon>Pucciniomycotina</taxon>
        <taxon>Pucciniomycetes</taxon>
        <taxon>Pucciniales</taxon>
        <taxon>Melampsoraceae</taxon>
        <taxon>Melampsora</taxon>
    </lineage>
</organism>
<dbReference type="InterPro" id="IPR013087">
    <property type="entry name" value="Znf_C2H2_type"/>
</dbReference>
<name>F4R5B4_MELLP</name>
<feature type="region of interest" description="Disordered" evidence="1">
    <location>
        <begin position="1"/>
        <end position="49"/>
    </location>
</feature>
<dbReference type="GeneID" id="18921519"/>
<dbReference type="KEGG" id="mlr:MELLADRAFT_101909"/>
<feature type="domain" description="C2H2-type" evidence="2">
    <location>
        <begin position="242"/>
        <end position="263"/>
    </location>
</feature>